<dbReference type="KEGG" id="lmur:CPS94_10510"/>
<dbReference type="InterPro" id="IPR056920">
    <property type="entry name" value="PRTase-CE"/>
</dbReference>
<proteinExistence type="predicted"/>
<keyword evidence="4" id="KW-1185">Reference proteome</keyword>
<dbReference type="AlphaFoldDB" id="A0AAD0P8E5"/>
<dbReference type="Proteomes" id="UP000250143">
    <property type="component" value="Chromosome"/>
</dbReference>
<evidence type="ECO:0000313" key="2">
    <source>
        <dbReference type="EMBL" id="AWZ39319.1"/>
    </source>
</evidence>
<accession>A0AAD0P8E5</accession>
<dbReference type="EMBL" id="CP023566">
    <property type="protein sequence ID" value="AWZ39710.1"/>
    <property type="molecule type" value="Genomic_DNA"/>
</dbReference>
<evidence type="ECO:0000259" key="1">
    <source>
        <dbReference type="Pfam" id="PF24390"/>
    </source>
</evidence>
<organism evidence="2 5">
    <name type="scientific">Ligilactobacillus murinus</name>
    <dbReference type="NCBI Taxonomy" id="1622"/>
    <lineage>
        <taxon>Bacteria</taxon>
        <taxon>Bacillati</taxon>
        <taxon>Bacillota</taxon>
        <taxon>Bacilli</taxon>
        <taxon>Lactobacillales</taxon>
        <taxon>Lactobacillaceae</taxon>
        <taxon>Ligilactobacillus</taxon>
    </lineage>
</organism>
<dbReference type="Pfam" id="PF24390">
    <property type="entry name" value="PRTase-CE"/>
    <property type="match status" value="1"/>
</dbReference>
<evidence type="ECO:0000313" key="5">
    <source>
        <dbReference type="Proteomes" id="UP000250153"/>
    </source>
</evidence>
<sequence>MEDIYKKYLKITSKNIIDIKDDRDIIEMLDFQKNFFNSKPEARKYYFNMLDEYRYYTRDDMLKFIKKYSGILNEPNIIINPLTMEKNRVESSNLTYNLFCEGVKDGKYKLSRLETDELFYEVVNIREKHKALKDKRIGKEISDAEYIEEKKRLSQKGKSYGIANVFRLEKIIIFDDFVGTGNSLVNKFLKKNSENIQELGQLNIEVVMLLLEVSKEAEQLIKKFIDENRLQNVVRYYKCATMTEYSNTKAVETINSLAKVKANRYSKKALVSTYTDTPNSTVENFWQENEFWKPMFRRANRNIQEKYNMDNLNRTLEKYDFRYSSINIGSGGGINKKVCMKGLILLKKISDKVNPKLGDVIKIFCDCLAIQDGTALDLVDLFNEAKLIEYKNDEIYLTKRGEGILSNIKWKSCYKLPNDDILYK</sequence>
<evidence type="ECO:0000313" key="3">
    <source>
        <dbReference type="EMBL" id="AWZ39710.1"/>
    </source>
</evidence>
<evidence type="ECO:0000313" key="4">
    <source>
        <dbReference type="Proteomes" id="UP000250143"/>
    </source>
</evidence>
<feature type="domain" description="PRTase-CE" evidence="1">
    <location>
        <begin position="31"/>
        <end position="298"/>
    </location>
</feature>
<name>A0AAD0P8E5_9LACO</name>
<dbReference type="GeneID" id="48467586"/>
<dbReference type="RefSeq" id="WP_112193343.1">
    <property type="nucleotide sequence ID" value="NZ_CP023565.1"/>
</dbReference>
<gene>
    <name evidence="3" type="ORF">CPQ89_00995</name>
    <name evidence="2" type="ORF">CPS94_10510</name>
</gene>
<dbReference type="EMBL" id="CP023565">
    <property type="protein sequence ID" value="AWZ39319.1"/>
    <property type="molecule type" value="Genomic_DNA"/>
</dbReference>
<dbReference type="Proteomes" id="UP000250153">
    <property type="component" value="Chromosome"/>
</dbReference>
<protein>
    <recommendedName>
        <fullName evidence="1">PRTase-CE domain-containing protein</fullName>
    </recommendedName>
</protein>
<reference evidence="4 5" key="1">
    <citation type="submission" date="2017-09" db="EMBL/GenBank/DDBJ databases">
        <title>Predominant Lactobacillus spp. isolated from feces of mice subjected to short-term calorie restriction.</title>
        <authorList>
            <person name="Zhang C."/>
            <person name="Zhao L."/>
            <person name="Pan F."/>
        </authorList>
    </citation>
    <scope>NUCLEOTIDE SEQUENCE [LARGE SCALE GENOMIC DNA]</scope>
    <source>
        <strain evidence="3 4">CR141</strain>
        <strain evidence="2 5">CR147</strain>
    </source>
</reference>